<organism evidence="1">
    <name type="scientific">marine metagenome</name>
    <dbReference type="NCBI Taxonomy" id="408172"/>
    <lineage>
        <taxon>unclassified sequences</taxon>
        <taxon>metagenomes</taxon>
        <taxon>ecological metagenomes</taxon>
    </lineage>
</organism>
<sequence>MFREHLLSPATKHNKNEFFVLKNRLLIIEPTSVLRLFAASWAVLAELSRTTIFKASSNSFNF</sequence>
<gene>
    <name evidence="1" type="ORF">METZ01_LOCUS327213</name>
</gene>
<name>A0A382PLU8_9ZZZZ</name>
<evidence type="ECO:0000313" key="1">
    <source>
        <dbReference type="EMBL" id="SVC74359.1"/>
    </source>
</evidence>
<protein>
    <submittedName>
        <fullName evidence="1">Uncharacterized protein</fullName>
    </submittedName>
</protein>
<dbReference type="AlphaFoldDB" id="A0A382PLU8"/>
<dbReference type="EMBL" id="UINC01108338">
    <property type="protein sequence ID" value="SVC74359.1"/>
    <property type="molecule type" value="Genomic_DNA"/>
</dbReference>
<reference evidence="1" key="1">
    <citation type="submission" date="2018-05" db="EMBL/GenBank/DDBJ databases">
        <authorList>
            <person name="Lanie J.A."/>
            <person name="Ng W.-L."/>
            <person name="Kazmierczak K.M."/>
            <person name="Andrzejewski T.M."/>
            <person name="Davidsen T.M."/>
            <person name="Wayne K.J."/>
            <person name="Tettelin H."/>
            <person name="Glass J.I."/>
            <person name="Rusch D."/>
            <person name="Podicherti R."/>
            <person name="Tsui H.-C.T."/>
            <person name="Winkler M.E."/>
        </authorList>
    </citation>
    <scope>NUCLEOTIDE SEQUENCE</scope>
</reference>
<proteinExistence type="predicted"/>
<accession>A0A382PLU8</accession>